<dbReference type="Pfam" id="PF00089">
    <property type="entry name" value="Trypsin"/>
    <property type="match status" value="1"/>
</dbReference>
<dbReference type="SUPFAM" id="SSF50494">
    <property type="entry name" value="Trypsin-like serine proteases"/>
    <property type="match status" value="1"/>
</dbReference>
<evidence type="ECO:0000259" key="7">
    <source>
        <dbReference type="PROSITE" id="PS50240"/>
    </source>
</evidence>
<evidence type="ECO:0000256" key="5">
    <source>
        <dbReference type="RuleBase" id="RU363034"/>
    </source>
</evidence>
<evidence type="ECO:0000256" key="2">
    <source>
        <dbReference type="ARBA" id="ARBA00022801"/>
    </source>
</evidence>
<dbReference type="SMART" id="SM00020">
    <property type="entry name" value="Tryp_SPc"/>
    <property type="match status" value="1"/>
</dbReference>
<evidence type="ECO:0000256" key="4">
    <source>
        <dbReference type="ARBA" id="ARBA00023157"/>
    </source>
</evidence>
<dbReference type="PROSITE" id="PS00134">
    <property type="entry name" value="TRYPSIN_HIS"/>
    <property type="match status" value="1"/>
</dbReference>
<evidence type="ECO:0000313" key="8">
    <source>
        <dbReference type="Ensembl" id="ENSNMLP00000025296.1"/>
    </source>
</evidence>
<feature type="compositionally biased region" description="Polar residues" evidence="6">
    <location>
        <begin position="342"/>
        <end position="352"/>
    </location>
</feature>
<dbReference type="GO" id="GO:0006508">
    <property type="term" value="P:proteolysis"/>
    <property type="evidence" value="ECO:0007669"/>
    <property type="project" value="UniProtKB-KW"/>
</dbReference>
<dbReference type="GO" id="GO:0005615">
    <property type="term" value="C:extracellular space"/>
    <property type="evidence" value="ECO:0007669"/>
    <property type="project" value="TreeGrafter"/>
</dbReference>
<evidence type="ECO:0000256" key="1">
    <source>
        <dbReference type="ARBA" id="ARBA00022670"/>
    </source>
</evidence>
<dbReference type="Gene3D" id="2.40.10.10">
    <property type="entry name" value="Trypsin-like serine proteases"/>
    <property type="match status" value="2"/>
</dbReference>
<dbReference type="InterPro" id="IPR043504">
    <property type="entry name" value="Peptidase_S1_PA_chymotrypsin"/>
</dbReference>
<feature type="region of interest" description="Disordered" evidence="6">
    <location>
        <begin position="332"/>
        <end position="352"/>
    </location>
</feature>
<dbReference type="Ensembl" id="ENSNMLT00000028290.1">
    <property type="protein sequence ID" value="ENSNMLP00000025296.1"/>
    <property type="gene ID" value="ENSNMLG00000016188.1"/>
</dbReference>
<proteinExistence type="predicted"/>
<keyword evidence="2 5" id="KW-0378">Hydrolase</keyword>
<organism evidence="8 9">
    <name type="scientific">Neogobius melanostomus</name>
    <name type="common">round goby</name>
    <dbReference type="NCBI Taxonomy" id="47308"/>
    <lineage>
        <taxon>Eukaryota</taxon>
        <taxon>Metazoa</taxon>
        <taxon>Chordata</taxon>
        <taxon>Craniata</taxon>
        <taxon>Vertebrata</taxon>
        <taxon>Euteleostomi</taxon>
        <taxon>Actinopterygii</taxon>
        <taxon>Neopterygii</taxon>
        <taxon>Teleostei</taxon>
        <taxon>Neoteleostei</taxon>
        <taxon>Acanthomorphata</taxon>
        <taxon>Gobiaria</taxon>
        <taxon>Gobiiformes</taxon>
        <taxon>Gobioidei</taxon>
        <taxon>Gobiidae</taxon>
        <taxon>Benthophilinae</taxon>
        <taxon>Neogobiini</taxon>
        <taxon>Neogobius</taxon>
    </lineage>
</organism>
<dbReference type="Proteomes" id="UP000694523">
    <property type="component" value="Unplaced"/>
</dbReference>
<dbReference type="PANTHER" id="PTHR24257">
    <property type="entry name" value="CHYMOTRYPSIN-LIKE ELASTASE FAMILY MEMBER"/>
    <property type="match status" value="1"/>
</dbReference>
<keyword evidence="3 5" id="KW-0720">Serine protease</keyword>
<protein>
    <recommendedName>
        <fullName evidence="7">Peptidase S1 domain-containing protein</fullName>
    </recommendedName>
</protein>
<dbReference type="PROSITE" id="PS00135">
    <property type="entry name" value="TRYPSIN_SER"/>
    <property type="match status" value="1"/>
</dbReference>
<dbReference type="GO" id="GO:0004252">
    <property type="term" value="F:serine-type endopeptidase activity"/>
    <property type="evidence" value="ECO:0007669"/>
    <property type="project" value="InterPro"/>
</dbReference>
<dbReference type="CDD" id="cd00190">
    <property type="entry name" value="Tryp_SPc"/>
    <property type="match status" value="1"/>
</dbReference>
<dbReference type="FunFam" id="2.40.10.10:FF:000003">
    <property type="entry name" value="Transmembrane serine protease 3"/>
    <property type="match status" value="1"/>
</dbReference>
<evidence type="ECO:0000256" key="3">
    <source>
        <dbReference type="ARBA" id="ARBA00022825"/>
    </source>
</evidence>
<dbReference type="InterPro" id="IPR001314">
    <property type="entry name" value="Peptidase_S1A"/>
</dbReference>
<sequence>GSVRQEDSENVINLHNCSLCTLLILTTDFEISILLEINLQNNLCSTYTQKTPLFIPNYYFVIQKLHSVIIFHLPAWPGDCGCPAIEPSNATLRVVNGVEAVPHSWPWQVSMQASPMLPIPYMHGCGGSLIHEEWILTAAHCFIPLNKPSYWRMCLGKHHMNSSMDVPSAEACYKVDGIIRHEGFVYEQDKTDITNDIALVHLSERVNMSSEISPICLPKPGAVMPAGTPCFVTGWGDEKGGKVNVSEQLNQAALPIVDFATCSKPAYWWDTLRPSMICAGYESPDELKSACQGDSGGPFACESASASWEVHGIVSFGPQGCIRDKKPSVFTRTSAGGGGQQRHFNNISSFLH</sequence>
<feature type="domain" description="Peptidase S1" evidence="7">
    <location>
        <begin position="94"/>
        <end position="352"/>
    </location>
</feature>
<dbReference type="InterPro" id="IPR033116">
    <property type="entry name" value="TRYPSIN_SER"/>
</dbReference>
<reference evidence="8" key="1">
    <citation type="submission" date="2025-08" db="UniProtKB">
        <authorList>
            <consortium name="Ensembl"/>
        </authorList>
    </citation>
    <scope>IDENTIFICATION</scope>
</reference>
<keyword evidence="4" id="KW-1015">Disulfide bond</keyword>
<keyword evidence="1 5" id="KW-0645">Protease</keyword>
<dbReference type="PANTHER" id="PTHR24257:SF10">
    <property type="entry name" value="ELASTASE-1"/>
    <property type="match status" value="1"/>
</dbReference>
<evidence type="ECO:0000256" key="6">
    <source>
        <dbReference type="SAM" id="MobiDB-lite"/>
    </source>
</evidence>
<dbReference type="InterPro" id="IPR001254">
    <property type="entry name" value="Trypsin_dom"/>
</dbReference>
<dbReference type="InterPro" id="IPR018114">
    <property type="entry name" value="TRYPSIN_HIS"/>
</dbReference>
<dbReference type="AlphaFoldDB" id="A0A8C6TPH8"/>
<dbReference type="InterPro" id="IPR050850">
    <property type="entry name" value="Peptidase_S1_Elastase_sf"/>
</dbReference>
<reference evidence="8" key="2">
    <citation type="submission" date="2025-09" db="UniProtKB">
        <authorList>
            <consortium name="Ensembl"/>
        </authorList>
    </citation>
    <scope>IDENTIFICATION</scope>
</reference>
<keyword evidence="9" id="KW-1185">Reference proteome</keyword>
<accession>A0A8C6TPH8</accession>
<dbReference type="InterPro" id="IPR009003">
    <property type="entry name" value="Peptidase_S1_PA"/>
</dbReference>
<name>A0A8C6TPH8_9GOBI</name>
<dbReference type="PRINTS" id="PR00722">
    <property type="entry name" value="CHYMOTRYPSIN"/>
</dbReference>
<evidence type="ECO:0000313" key="9">
    <source>
        <dbReference type="Proteomes" id="UP000694523"/>
    </source>
</evidence>
<dbReference type="PROSITE" id="PS50240">
    <property type="entry name" value="TRYPSIN_DOM"/>
    <property type="match status" value="1"/>
</dbReference>